<keyword evidence="1" id="KW-0862">Zinc</keyword>
<evidence type="ECO:0000313" key="6">
    <source>
        <dbReference type="Proteomes" id="UP000030151"/>
    </source>
</evidence>
<feature type="domain" description="SWIM-type" evidence="4">
    <location>
        <begin position="124"/>
        <end position="156"/>
    </location>
</feature>
<organism evidence="5 6">
    <name type="scientific">Metarhizium robertsii</name>
    <dbReference type="NCBI Taxonomy" id="568076"/>
    <lineage>
        <taxon>Eukaryota</taxon>
        <taxon>Fungi</taxon>
        <taxon>Dikarya</taxon>
        <taxon>Ascomycota</taxon>
        <taxon>Pezizomycotina</taxon>
        <taxon>Sordariomycetes</taxon>
        <taxon>Hypocreomycetidae</taxon>
        <taxon>Hypocreales</taxon>
        <taxon>Clavicipitaceae</taxon>
        <taxon>Metarhizium</taxon>
    </lineage>
</organism>
<dbReference type="InterPro" id="IPR013083">
    <property type="entry name" value="Znf_RING/FYVE/PHD"/>
</dbReference>
<dbReference type="PANTHER" id="PTHR21540:SF0">
    <property type="entry name" value="PHD FAMILY PROTEIN"/>
    <property type="match status" value="1"/>
</dbReference>
<dbReference type="InterPro" id="IPR007527">
    <property type="entry name" value="Znf_SWIM"/>
</dbReference>
<evidence type="ECO:0000256" key="2">
    <source>
        <dbReference type="SAM" id="MobiDB-lite"/>
    </source>
</evidence>
<keyword evidence="1" id="KW-0863">Zinc-finger</keyword>
<dbReference type="Gene3D" id="3.30.40.10">
    <property type="entry name" value="Zinc/RING finger domain, C3HC4 (zinc finger)"/>
    <property type="match status" value="1"/>
</dbReference>
<name>A0A0A1V3Q2_9HYPO</name>
<evidence type="ECO:0000256" key="1">
    <source>
        <dbReference type="PROSITE-ProRule" id="PRU00175"/>
    </source>
</evidence>
<proteinExistence type="predicted"/>
<evidence type="ECO:0000259" key="3">
    <source>
        <dbReference type="PROSITE" id="PS50089"/>
    </source>
</evidence>
<dbReference type="eggNOG" id="ENOG502RZA9">
    <property type="taxonomic scope" value="Eukaryota"/>
</dbReference>
<feature type="compositionally biased region" description="Acidic residues" evidence="2">
    <location>
        <begin position="323"/>
        <end position="342"/>
    </location>
</feature>
<gene>
    <name evidence="5" type="ORF">X797_002567</name>
</gene>
<evidence type="ECO:0000313" key="5">
    <source>
        <dbReference type="EMBL" id="EXV04882.1"/>
    </source>
</evidence>
<dbReference type="EMBL" id="JELW01000002">
    <property type="protein sequence ID" value="EXV04882.1"/>
    <property type="molecule type" value="Genomic_DNA"/>
</dbReference>
<feature type="region of interest" description="Disordered" evidence="2">
    <location>
        <begin position="320"/>
        <end position="342"/>
    </location>
</feature>
<dbReference type="InterPro" id="IPR001841">
    <property type="entry name" value="Znf_RING"/>
</dbReference>
<protein>
    <submittedName>
        <fullName evidence="5">RING finger domain protein</fullName>
    </submittedName>
</protein>
<comment type="caution">
    <text evidence="5">The sequence shown here is derived from an EMBL/GenBank/DDBJ whole genome shotgun (WGS) entry which is preliminary data.</text>
</comment>
<dbReference type="InterPro" id="IPR039903">
    <property type="entry name" value="Zswim2"/>
</dbReference>
<dbReference type="Pfam" id="PF13639">
    <property type="entry name" value="zf-RING_2"/>
    <property type="match status" value="1"/>
</dbReference>
<dbReference type="Proteomes" id="UP000030151">
    <property type="component" value="Unassembled WGS sequence"/>
</dbReference>
<dbReference type="OrthoDB" id="2122982at2759"/>
<feature type="region of interest" description="Disordered" evidence="2">
    <location>
        <begin position="1"/>
        <end position="73"/>
    </location>
</feature>
<reference evidence="5 6" key="1">
    <citation type="submission" date="2014-02" db="EMBL/GenBank/DDBJ databases">
        <title>The genome sequence of the entomopathogenic fungus Metarhizium robertsii ARSEF 2575.</title>
        <authorList>
            <person name="Giuliano Garisto Donzelli B."/>
            <person name="Roe B.A."/>
            <person name="Macmil S.L."/>
            <person name="Krasnoff S.B."/>
            <person name="Gibson D.M."/>
        </authorList>
    </citation>
    <scope>NUCLEOTIDE SEQUENCE [LARGE SCALE GENOMIC DNA]</scope>
    <source>
        <strain evidence="5 6">ARSEF 2575</strain>
    </source>
</reference>
<sequence length="342" mass="38419">MNRAMLKKGLEAGSSQQDPIDLTCDETVAPSPKRMPGMNRAASTAHVPQSSSTPRRKRKAPEGGSSPPTEKRLRAHRSHAPLAFHNVHDRALSQRFYVLERTPSGTDECPEEIFKMTGSTGNIYTVHIKQQPTCDCPHALKGNQCKHVIYILSRVLQAPYELVYQLALLSTELRSIFAKAPSRSPAKESESGKRKDIEGECPICFCAFDTKSPESIVWCMAACGQNIHQDCFKMWAKTKTGDVTCPFCRSKWETDSGLVPKVVTDGGVSSEGYINVADQLGINPHRDSSSYYSGWNQYGYGRRSRAPWYERIDDYTLDRYYGYDDEEDDDVEDDDGEEHEED</sequence>
<accession>A0A0A1V3Q2</accession>
<dbReference type="GO" id="GO:0061630">
    <property type="term" value="F:ubiquitin protein ligase activity"/>
    <property type="evidence" value="ECO:0007669"/>
    <property type="project" value="InterPro"/>
</dbReference>
<evidence type="ECO:0000259" key="4">
    <source>
        <dbReference type="PROSITE" id="PS50966"/>
    </source>
</evidence>
<dbReference type="PROSITE" id="PS50089">
    <property type="entry name" value="ZF_RING_2"/>
    <property type="match status" value="1"/>
</dbReference>
<dbReference type="HOGENOM" id="CLU_037984_0_1_1"/>
<feature type="domain" description="RING-type" evidence="3">
    <location>
        <begin position="201"/>
        <end position="249"/>
    </location>
</feature>
<dbReference type="AlphaFoldDB" id="A0A0A1V3Q2"/>
<dbReference type="GO" id="GO:0008270">
    <property type="term" value="F:zinc ion binding"/>
    <property type="evidence" value="ECO:0007669"/>
    <property type="project" value="UniProtKB-KW"/>
</dbReference>
<dbReference type="PROSITE" id="PS50966">
    <property type="entry name" value="ZF_SWIM"/>
    <property type="match status" value="1"/>
</dbReference>
<dbReference type="SUPFAM" id="SSF57850">
    <property type="entry name" value="RING/U-box"/>
    <property type="match status" value="1"/>
</dbReference>
<keyword evidence="1" id="KW-0479">Metal-binding</keyword>
<dbReference type="PANTHER" id="PTHR21540">
    <property type="entry name" value="RING FINGER AND SWIM DOMAIN-CONTAINING PROTEIN 2"/>
    <property type="match status" value="1"/>
</dbReference>